<organism evidence="2 3">
    <name type="scientific">Mycena albidolilacea</name>
    <dbReference type="NCBI Taxonomy" id="1033008"/>
    <lineage>
        <taxon>Eukaryota</taxon>
        <taxon>Fungi</taxon>
        <taxon>Dikarya</taxon>
        <taxon>Basidiomycota</taxon>
        <taxon>Agaricomycotina</taxon>
        <taxon>Agaricomycetes</taxon>
        <taxon>Agaricomycetidae</taxon>
        <taxon>Agaricales</taxon>
        <taxon>Marasmiineae</taxon>
        <taxon>Mycenaceae</taxon>
        <taxon>Mycena</taxon>
    </lineage>
</organism>
<gene>
    <name evidence="2" type="ORF">DFH08DRAFT_979688</name>
</gene>
<evidence type="ECO:0000313" key="2">
    <source>
        <dbReference type="EMBL" id="KAJ7300407.1"/>
    </source>
</evidence>
<dbReference type="EMBL" id="JARIHO010000170">
    <property type="protein sequence ID" value="KAJ7300407.1"/>
    <property type="molecule type" value="Genomic_DNA"/>
</dbReference>
<sequence>MSNPLGRTPYLTCAAVRSGIRAETDSQHGALTSVSHSSVAGPLDGALLVDLGEPKSRPVSPELLYSRVVSASPSPERESGAFRSTHYPRDSTPISMPAPELTDNVDFGLLDPDEGLQSWTRVNKKTAKSHCKHSASPTSPVLNPSTKMNSDLTSPVVQATQGMSPEQLMRLARRYEQLVRQASEARSAALLSSESELRTSALLADESHGDTNHHVDGQPDEHVEISDVMPRKIQFTPTKPVDRGEGTSRTKGKGPDLRN</sequence>
<proteinExistence type="predicted"/>
<comment type="caution">
    <text evidence="2">The sequence shown here is derived from an EMBL/GenBank/DDBJ whole genome shotgun (WGS) entry which is preliminary data.</text>
</comment>
<accession>A0AAD6YW95</accession>
<feature type="compositionally biased region" description="Basic and acidic residues" evidence="1">
    <location>
        <begin position="240"/>
        <end position="259"/>
    </location>
</feature>
<feature type="region of interest" description="Disordered" evidence="1">
    <location>
        <begin position="206"/>
        <end position="259"/>
    </location>
</feature>
<feature type="region of interest" description="Disordered" evidence="1">
    <location>
        <begin position="70"/>
        <end position="98"/>
    </location>
</feature>
<feature type="compositionally biased region" description="Basic and acidic residues" evidence="1">
    <location>
        <begin position="206"/>
        <end position="225"/>
    </location>
</feature>
<feature type="region of interest" description="Disordered" evidence="1">
    <location>
        <begin position="127"/>
        <end position="147"/>
    </location>
</feature>
<keyword evidence="3" id="KW-1185">Reference proteome</keyword>
<feature type="compositionally biased region" description="Polar residues" evidence="1">
    <location>
        <begin position="135"/>
        <end position="147"/>
    </location>
</feature>
<protein>
    <submittedName>
        <fullName evidence="2">Uncharacterized protein</fullName>
    </submittedName>
</protein>
<dbReference type="AlphaFoldDB" id="A0AAD6YW95"/>
<evidence type="ECO:0000313" key="3">
    <source>
        <dbReference type="Proteomes" id="UP001218218"/>
    </source>
</evidence>
<name>A0AAD6YW95_9AGAR</name>
<evidence type="ECO:0000256" key="1">
    <source>
        <dbReference type="SAM" id="MobiDB-lite"/>
    </source>
</evidence>
<reference evidence="2" key="1">
    <citation type="submission" date="2023-03" db="EMBL/GenBank/DDBJ databases">
        <title>Massive genome expansion in bonnet fungi (Mycena s.s.) driven by repeated elements and novel gene families across ecological guilds.</title>
        <authorList>
            <consortium name="Lawrence Berkeley National Laboratory"/>
            <person name="Harder C.B."/>
            <person name="Miyauchi S."/>
            <person name="Viragh M."/>
            <person name="Kuo A."/>
            <person name="Thoen E."/>
            <person name="Andreopoulos B."/>
            <person name="Lu D."/>
            <person name="Skrede I."/>
            <person name="Drula E."/>
            <person name="Henrissat B."/>
            <person name="Morin E."/>
            <person name="Kohler A."/>
            <person name="Barry K."/>
            <person name="LaButti K."/>
            <person name="Morin E."/>
            <person name="Salamov A."/>
            <person name="Lipzen A."/>
            <person name="Mereny Z."/>
            <person name="Hegedus B."/>
            <person name="Baldrian P."/>
            <person name="Stursova M."/>
            <person name="Weitz H."/>
            <person name="Taylor A."/>
            <person name="Grigoriev I.V."/>
            <person name="Nagy L.G."/>
            <person name="Martin F."/>
            <person name="Kauserud H."/>
        </authorList>
    </citation>
    <scope>NUCLEOTIDE SEQUENCE</scope>
    <source>
        <strain evidence="2">CBHHK002</strain>
    </source>
</reference>
<dbReference type="Proteomes" id="UP001218218">
    <property type="component" value="Unassembled WGS sequence"/>
</dbReference>